<dbReference type="InterPro" id="IPR001345">
    <property type="entry name" value="PG/BPGM_mutase_AS"/>
</dbReference>
<dbReference type="Proteomes" id="UP000695022">
    <property type="component" value="Unplaced"/>
</dbReference>
<evidence type="ECO:0000313" key="9">
    <source>
        <dbReference type="RefSeq" id="XP_014670021.1"/>
    </source>
</evidence>
<dbReference type="RefSeq" id="XP_014670020.1">
    <property type="nucleotide sequence ID" value="XM_014814534.1"/>
</dbReference>
<dbReference type="SUPFAM" id="SSF53254">
    <property type="entry name" value="Phosphoglycerate mutase-like"/>
    <property type="match status" value="1"/>
</dbReference>
<sequence>MLVFALTLVRHGETVANKDSIIQGQSNSPLSELGLNQAKLVAERLKDQEFTHVHSSDLTRATQTAEAILTANPLTTCSIVKDARLRERKFGNIEGKSFKELKVAAQRAQLPIHEYIPEGAETVQQMRERAVEFFRSLCQSIVASALSKDSSAEGSTASDSFKRQHSGSCCEQEWSPPGIERSRTEKKRSRTDDSCDLDNWPQQQQQRCASPSNRGGERPLAAAEQKNCAVAAEQKNCAVAASANHVSTSNHGNENAHSSVTTGRTAYAFQASTSVRDGARTATAAPSTCVFTLDDSGDETAAAPESHLVRTCENLTLCVTDAQQSSPLLARIVAPSRSPATSLSQMNACPNVSLFSEGNAIHRVSSCDSNSIDDYDIPQLAANVLVTSHGGFLREFIRHLVDALRCECPGGRRAALRTSPNTGISKFVVSMARDGLPSHATCVTLHDKEHLTTAGVSYTNSVFAV</sequence>
<dbReference type="Gene3D" id="3.40.50.1240">
    <property type="entry name" value="Phosphoglycerate mutase-like"/>
    <property type="match status" value="2"/>
</dbReference>
<evidence type="ECO:0000256" key="5">
    <source>
        <dbReference type="ARBA" id="ARBA00042275"/>
    </source>
</evidence>
<dbReference type="InterPro" id="IPR029033">
    <property type="entry name" value="His_PPase_superfam"/>
</dbReference>
<evidence type="ECO:0000313" key="8">
    <source>
        <dbReference type="RefSeq" id="XP_014670020.1"/>
    </source>
</evidence>
<dbReference type="InterPro" id="IPR013078">
    <property type="entry name" value="His_Pase_superF_clade-1"/>
</dbReference>
<feature type="compositionally biased region" description="Polar residues" evidence="6">
    <location>
        <begin position="149"/>
        <end position="159"/>
    </location>
</feature>
<accession>A0ABM1ECU9</accession>
<organism evidence="7 8">
    <name type="scientific">Priapulus caudatus</name>
    <name type="common">Priapulid worm</name>
    <dbReference type="NCBI Taxonomy" id="37621"/>
    <lineage>
        <taxon>Eukaryota</taxon>
        <taxon>Metazoa</taxon>
        <taxon>Ecdysozoa</taxon>
        <taxon>Scalidophora</taxon>
        <taxon>Priapulida</taxon>
        <taxon>Priapulimorpha</taxon>
        <taxon>Priapulimorphida</taxon>
        <taxon>Priapulidae</taxon>
        <taxon>Priapulus</taxon>
    </lineage>
</organism>
<feature type="region of interest" description="Disordered" evidence="6">
    <location>
        <begin position="149"/>
        <end position="221"/>
    </location>
</feature>
<evidence type="ECO:0000256" key="2">
    <source>
        <dbReference type="ARBA" id="ARBA00022801"/>
    </source>
</evidence>
<keyword evidence="2" id="KW-0378">Hydrolase</keyword>
<comment type="similarity">
    <text evidence="3">Belongs to the phosphoglycerate mutase family.</text>
</comment>
<dbReference type="SMART" id="SM00855">
    <property type="entry name" value="PGAM"/>
    <property type="match status" value="1"/>
</dbReference>
<dbReference type="CDD" id="cd07067">
    <property type="entry name" value="HP_PGM_like"/>
    <property type="match status" value="1"/>
</dbReference>
<evidence type="ECO:0000256" key="4">
    <source>
        <dbReference type="ARBA" id="ARBA00040907"/>
    </source>
</evidence>
<dbReference type="PROSITE" id="PS00175">
    <property type="entry name" value="PG_MUTASE"/>
    <property type="match status" value="1"/>
</dbReference>
<dbReference type="RefSeq" id="XP_014670023.1">
    <property type="nucleotide sequence ID" value="XM_014814537.1"/>
</dbReference>
<dbReference type="Pfam" id="PF00300">
    <property type="entry name" value="His_Phos_1"/>
    <property type="match status" value="1"/>
</dbReference>
<feature type="compositionally biased region" description="Polar residues" evidence="6">
    <location>
        <begin position="200"/>
        <end position="213"/>
    </location>
</feature>
<dbReference type="RefSeq" id="XP_014670021.1">
    <property type="nucleotide sequence ID" value="XM_014814535.1"/>
</dbReference>
<evidence type="ECO:0000313" key="11">
    <source>
        <dbReference type="RefSeq" id="XP_014670023.1"/>
    </source>
</evidence>
<dbReference type="PANTHER" id="PTHR46517:SF1">
    <property type="entry name" value="FRUCTOSE-2,6-BISPHOSPHATASE TIGAR"/>
    <property type="match status" value="1"/>
</dbReference>
<evidence type="ECO:0000313" key="10">
    <source>
        <dbReference type="RefSeq" id="XP_014670022.1"/>
    </source>
</evidence>
<evidence type="ECO:0000313" key="7">
    <source>
        <dbReference type="Proteomes" id="UP000695022"/>
    </source>
</evidence>
<name>A0ABM1ECU9_PRICU</name>
<dbReference type="PANTHER" id="PTHR46517">
    <property type="entry name" value="FRUCTOSE-2,6-BISPHOSPHATASE TIGAR"/>
    <property type="match status" value="1"/>
</dbReference>
<comment type="catalytic activity">
    <reaction evidence="1">
        <text>beta-D-fructose 2,6-bisphosphate + H2O = beta-D-fructose 6-phosphate + phosphate</text>
        <dbReference type="Rhea" id="RHEA:17289"/>
        <dbReference type="ChEBI" id="CHEBI:15377"/>
        <dbReference type="ChEBI" id="CHEBI:43474"/>
        <dbReference type="ChEBI" id="CHEBI:57634"/>
        <dbReference type="ChEBI" id="CHEBI:58579"/>
        <dbReference type="EC" id="3.1.3.46"/>
    </reaction>
</comment>
<dbReference type="RefSeq" id="XP_014670022.1">
    <property type="nucleotide sequence ID" value="XM_014814536.1"/>
</dbReference>
<evidence type="ECO:0000256" key="1">
    <source>
        <dbReference type="ARBA" id="ARBA00000464"/>
    </source>
</evidence>
<proteinExistence type="inferred from homology"/>
<keyword evidence="7" id="KW-1185">Reference proteome</keyword>
<gene>
    <name evidence="8 9 10 11" type="primary">LOC106811019</name>
</gene>
<evidence type="ECO:0000256" key="6">
    <source>
        <dbReference type="SAM" id="MobiDB-lite"/>
    </source>
</evidence>
<protein>
    <recommendedName>
        <fullName evidence="4">Fructose-2,6-bisphosphatase TIGAR</fullName>
    </recommendedName>
    <alternativeName>
        <fullName evidence="5">TP53-induced glycolysis and apoptosis regulator</fullName>
    </alternativeName>
</protein>
<reference evidence="8 9" key="1">
    <citation type="submission" date="2025-05" db="UniProtKB">
        <authorList>
            <consortium name="RefSeq"/>
        </authorList>
    </citation>
    <scope>IDENTIFICATION</scope>
</reference>
<dbReference type="InterPro" id="IPR051695">
    <property type="entry name" value="Phosphoglycerate_Mutase"/>
</dbReference>
<evidence type="ECO:0000256" key="3">
    <source>
        <dbReference type="ARBA" id="ARBA00038362"/>
    </source>
</evidence>
<dbReference type="GeneID" id="106811019"/>